<dbReference type="AlphaFoldDB" id="A0A4R1HQ62"/>
<reference evidence="1 2" key="1">
    <citation type="submission" date="2019-03" db="EMBL/GenBank/DDBJ databases">
        <title>Sequencing the genomes of 1000 actinobacteria strains.</title>
        <authorList>
            <person name="Klenk H.-P."/>
        </authorList>
    </citation>
    <scope>NUCLEOTIDE SEQUENCE [LARGE SCALE GENOMIC DNA]</scope>
    <source>
        <strain evidence="1 2">DSM 44969</strain>
    </source>
</reference>
<evidence type="ECO:0000313" key="2">
    <source>
        <dbReference type="Proteomes" id="UP000295560"/>
    </source>
</evidence>
<dbReference type="EMBL" id="SMFZ01000001">
    <property type="protein sequence ID" value="TCK24714.1"/>
    <property type="molecule type" value="Genomic_DNA"/>
</dbReference>
<comment type="caution">
    <text evidence="1">The sequence shown here is derived from an EMBL/GenBank/DDBJ whole genome shotgun (WGS) entry which is preliminary data.</text>
</comment>
<protein>
    <submittedName>
        <fullName evidence="1">Uncharacterized protein</fullName>
    </submittedName>
</protein>
<keyword evidence="2" id="KW-1185">Reference proteome</keyword>
<dbReference type="Proteomes" id="UP000295560">
    <property type="component" value="Unassembled WGS sequence"/>
</dbReference>
<accession>A0A4R1HQ62</accession>
<organism evidence="1 2">
    <name type="scientific">Pseudonocardia endophytica</name>
    <dbReference type="NCBI Taxonomy" id="401976"/>
    <lineage>
        <taxon>Bacteria</taxon>
        <taxon>Bacillati</taxon>
        <taxon>Actinomycetota</taxon>
        <taxon>Actinomycetes</taxon>
        <taxon>Pseudonocardiales</taxon>
        <taxon>Pseudonocardiaceae</taxon>
        <taxon>Pseudonocardia</taxon>
    </lineage>
</organism>
<proteinExistence type="predicted"/>
<dbReference type="RefSeq" id="WP_132421132.1">
    <property type="nucleotide sequence ID" value="NZ_SMFZ01000001.1"/>
</dbReference>
<sequence>MTDQLSVQDVAALKESEVYERLGAALLRAEPGTDDRARAFGEQWFSWKLPEMGQRLRDADAPDRLGDEPDPAAVADLLSRMGDATTVACAAVLVVRRGLEEVCEEDDDD</sequence>
<evidence type="ECO:0000313" key="1">
    <source>
        <dbReference type="EMBL" id="TCK24714.1"/>
    </source>
</evidence>
<gene>
    <name evidence="1" type="ORF">EV378_0504</name>
</gene>
<name>A0A4R1HQ62_PSEEN</name>